<gene>
    <name evidence="1" type="ORF">MSAN_01522500</name>
</gene>
<keyword evidence="2" id="KW-1185">Reference proteome</keyword>
<proteinExistence type="predicted"/>
<dbReference type="AlphaFoldDB" id="A0A8H6Y654"/>
<reference evidence="1" key="1">
    <citation type="submission" date="2020-05" db="EMBL/GenBank/DDBJ databases">
        <title>Mycena genomes resolve the evolution of fungal bioluminescence.</title>
        <authorList>
            <person name="Tsai I.J."/>
        </authorList>
    </citation>
    <scope>NUCLEOTIDE SEQUENCE</scope>
    <source>
        <strain evidence="1">160909Yilan</strain>
    </source>
</reference>
<dbReference type="EMBL" id="JACAZH010000012">
    <property type="protein sequence ID" value="KAF7353342.1"/>
    <property type="molecule type" value="Genomic_DNA"/>
</dbReference>
<dbReference type="OrthoDB" id="3139566at2759"/>
<comment type="caution">
    <text evidence="1">The sequence shown here is derived from an EMBL/GenBank/DDBJ whole genome shotgun (WGS) entry which is preliminary data.</text>
</comment>
<accession>A0A8H6Y654</accession>
<evidence type="ECO:0000313" key="1">
    <source>
        <dbReference type="EMBL" id="KAF7353342.1"/>
    </source>
</evidence>
<dbReference type="SUPFAM" id="SSF52047">
    <property type="entry name" value="RNI-like"/>
    <property type="match status" value="1"/>
</dbReference>
<protein>
    <submittedName>
        <fullName evidence="1">Uncharacterized protein</fullName>
    </submittedName>
</protein>
<evidence type="ECO:0000313" key="2">
    <source>
        <dbReference type="Proteomes" id="UP000623467"/>
    </source>
</evidence>
<name>A0A8H6Y654_9AGAR</name>
<sequence length="213" mass="23948">MALIASTLARLERLKLDVLFEDFPAIEDSTMPLLRHLDLSLGSSSGHFRSVSFGELPLLRSVVLNRTASMCARLPWAQLTSLFMSRVYLHDCIPILSQTSTLIHCELHLWCSDRDNVITLPCLESLVLTCSDFEGCASHPEILKSFITPSLRNLRFPERFLGNEPILGLTDFISKSVTKLQDVCITGKRSVSNEAYRDALQSVPKLSFSNREY</sequence>
<organism evidence="1 2">
    <name type="scientific">Mycena sanguinolenta</name>
    <dbReference type="NCBI Taxonomy" id="230812"/>
    <lineage>
        <taxon>Eukaryota</taxon>
        <taxon>Fungi</taxon>
        <taxon>Dikarya</taxon>
        <taxon>Basidiomycota</taxon>
        <taxon>Agaricomycotina</taxon>
        <taxon>Agaricomycetes</taxon>
        <taxon>Agaricomycetidae</taxon>
        <taxon>Agaricales</taxon>
        <taxon>Marasmiineae</taxon>
        <taxon>Mycenaceae</taxon>
        <taxon>Mycena</taxon>
    </lineage>
</organism>
<dbReference type="Proteomes" id="UP000623467">
    <property type="component" value="Unassembled WGS sequence"/>
</dbReference>